<dbReference type="EMBL" id="JNBR01001828">
    <property type="protein sequence ID" value="OQR84986.1"/>
    <property type="molecule type" value="Genomic_DNA"/>
</dbReference>
<dbReference type="Proteomes" id="UP000243579">
    <property type="component" value="Unassembled WGS sequence"/>
</dbReference>
<evidence type="ECO:0000313" key="4">
    <source>
        <dbReference type="EMBL" id="OQR84986.1"/>
    </source>
</evidence>
<proteinExistence type="inferred from homology"/>
<dbReference type="InterPro" id="IPR000639">
    <property type="entry name" value="Epox_hydrolase-like"/>
</dbReference>
<dbReference type="Gene3D" id="3.40.50.1820">
    <property type="entry name" value="alpha/beta hydrolase"/>
    <property type="match status" value="1"/>
</dbReference>
<dbReference type="Pfam" id="PF00561">
    <property type="entry name" value="Abhydrolase_1"/>
    <property type="match status" value="1"/>
</dbReference>
<evidence type="ECO:0000259" key="3">
    <source>
        <dbReference type="Pfam" id="PF00561"/>
    </source>
</evidence>
<dbReference type="AlphaFoldDB" id="A0A1V9YGZ2"/>
<dbReference type="OrthoDB" id="408373at2759"/>
<feature type="domain" description="AB hydrolase-1" evidence="3">
    <location>
        <begin position="34"/>
        <end position="305"/>
    </location>
</feature>
<protein>
    <submittedName>
        <fullName evidence="4">Epoxide hydrolase</fullName>
    </submittedName>
</protein>
<organism evidence="4 5">
    <name type="scientific">Achlya hypogyna</name>
    <name type="common">Oomycete</name>
    <name type="synonym">Protoachlya hypogyna</name>
    <dbReference type="NCBI Taxonomy" id="1202772"/>
    <lineage>
        <taxon>Eukaryota</taxon>
        <taxon>Sar</taxon>
        <taxon>Stramenopiles</taxon>
        <taxon>Oomycota</taxon>
        <taxon>Saprolegniomycetes</taxon>
        <taxon>Saprolegniales</taxon>
        <taxon>Achlyaceae</taxon>
        <taxon>Achlya</taxon>
    </lineage>
</organism>
<dbReference type="InterPro" id="IPR029058">
    <property type="entry name" value="AB_hydrolase_fold"/>
</dbReference>
<sequence length="328" mass="37377">MASPNDPSYNHLYVNLEEGLRLHYVDVGPCDGIPLLLLHGWPDLWWGWRHQIQYLRQTYRVIVPDQPGFGATTSPTSPAFYRRKNLAAIYAKFLDYLKIDKAIVIGHDWGGNMAWAMALFQPDRVLAVGAVCTPYFPLAPQKLTLETMVKLQPTLTYQLYLVQDETPSHFEAAIEKFFKLIFQFPATVRPSDAKDLKSMMERFAEFEYDPATSRRGFTDSDLAFLIDEYERQGFATGLNWYKTVELDYDDKVGKDLTLHHEALFIGATRDMALPPSMSTGMEKIVPNLSRGLVDNAGHWVLWEAPDEVNQILGDWLEKTVDKLGLKGP</sequence>
<dbReference type="PANTHER" id="PTHR43329">
    <property type="entry name" value="EPOXIDE HYDROLASE"/>
    <property type="match status" value="1"/>
</dbReference>
<dbReference type="PRINTS" id="PR00111">
    <property type="entry name" value="ABHYDROLASE"/>
</dbReference>
<reference evidence="4 5" key="1">
    <citation type="journal article" date="2014" name="Genome Biol. Evol.">
        <title>The secreted proteins of Achlya hypogyna and Thraustotheca clavata identify the ancestral oomycete secretome and reveal gene acquisitions by horizontal gene transfer.</title>
        <authorList>
            <person name="Misner I."/>
            <person name="Blouin N."/>
            <person name="Leonard G."/>
            <person name="Richards T.A."/>
            <person name="Lane C.E."/>
        </authorList>
    </citation>
    <scope>NUCLEOTIDE SEQUENCE [LARGE SCALE GENOMIC DNA]</scope>
    <source>
        <strain evidence="4 5">ATCC 48635</strain>
    </source>
</reference>
<dbReference type="SUPFAM" id="SSF53474">
    <property type="entry name" value="alpha/beta-Hydrolases"/>
    <property type="match status" value="1"/>
</dbReference>
<evidence type="ECO:0000256" key="1">
    <source>
        <dbReference type="ARBA" id="ARBA00022801"/>
    </source>
</evidence>
<evidence type="ECO:0000313" key="5">
    <source>
        <dbReference type="Proteomes" id="UP000243579"/>
    </source>
</evidence>
<dbReference type="InterPro" id="IPR000073">
    <property type="entry name" value="AB_hydrolase_1"/>
</dbReference>
<comment type="caution">
    <text evidence="4">The sequence shown here is derived from an EMBL/GenBank/DDBJ whole genome shotgun (WGS) entry which is preliminary data.</text>
</comment>
<comment type="similarity">
    <text evidence="2">Belongs to the AB hydrolase superfamily. Epoxide hydrolase family.</text>
</comment>
<dbReference type="GO" id="GO:0016787">
    <property type="term" value="F:hydrolase activity"/>
    <property type="evidence" value="ECO:0007669"/>
    <property type="project" value="UniProtKB-KW"/>
</dbReference>
<keyword evidence="1 4" id="KW-0378">Hydrolase</keyword>
<keyword evidence="5" id="KW-1185">Reference proteome</keyword>
<dbReference type="STRING" id="1202772.A0A1V9YGZ2"/>
<dbReference type="PRINTS" id="PR00412">
    <property type="entry name" value="EPOXHYDRLASE"/>
</dbReference>
<accession>A0A1V9YGZ2</accession>
<name>A0A1V9YGZ2_ACHHY</name>
<gene>
    <name evidence="4" type="ORF">ACHHYP_12459</name>
</gene>
<evidence type="ECO:0000256" key="2">
    <source>
        <dbReference type="ARBA" id="ARBA00038334"/>
    </source>
</evidence>